<evidence type="ECO:0000313" key="4">
    <source>
        <dbReference type="EMBL" id="TYK30257.1"/>
    </source>
</evidence>
<dbReference type="Proteomes" id="UP000321947">
    <property type="component" value="Unassembled WGS sequence"/>
</dbReference>
<sequence length="171" mass="19568">MDQSKGLEENLDKFHKIVVDLNNIGENQVVILLNSLPKTYREVKATIKYGQDSLTMDIVLDALKARHLEIKKERMDEELVMARGRLDKKSWEGKEKSSRMNSKGEGRKCFLCHKKGHFKKHCLLNKSKEASSSKHVTETSEANVIDGYDSTEILMASHKDIKDAWSMDSRC</sequence>
<dbReference type="AlphaFoldDB" id="A0A5A7VCT5"/>
<comment type="caution">
    <text evidence="3">The sequence shown here is derived from an EMBL/GenBank/DDBJ whole genome shotgun (WGS) entry which is preliminary data.</text>
</comment>
<evidence type="ECO:0000256" key="1">
    <source>
        <dbReference type="PROSITE-ProRule" id="PRU00047"/>
    </source>
</evidence>
<keyword evidence="1" id="KW-0863">Zinc-finger</keyword>
<reference evidence="5 6" key="1">
    <citation type="submission" date="2019-08" db="EMBL/GenBank/DDBJ databases">
        <title>Draft genome sequences of two oriental melons (Cucumis melo L. var makuwa).</title>
        <authorList>
            <person name="Kwon S.-Y."/>
        </authorList>
    </citation>
    <scope>NUCLEOTIDE SEQUENCE [LARGE SCALE GENOMIC DNA]</scope>
    <source>
        <strain evidence="6">cv. Chang Bougi</strain>
        <strain evidence="5">cv. SW 3</strain>
        <tissue evidence="3">Leaf</tissue>
    </source>
</reference>
<keyword evidence="1" id="KW-0479">Metal-binding</keyword>
<accession>A0A5A7VCT5</accession>
<evidence type="ECO:0000313" key="5">
    <source>
        <dbReference type="Proteomes" id="UP000321393"/>
    </source>
</evidence>
<protein>
    <submittedName>
        <fullName evidence="3">Retrovirus-related Pol polyprotein from transposon TNT 1-94</fullName>
    </submittedName>
</protein>
<name>A0A5A7VCT5_CUCMM</name>
<dbReference type="InterPro" id="IPR036875">
    <property type="entry name" value="Znf_CCHC_sf"/>
</dbReference>
<dbReference type="Pfam" id="PF14223">
    <property type="entry name" value="Retrotran_gag_2"/>
    <property type="match status" value="1"/>
</dbReference>
<dbReference type="EMBL" id="SSTD01000679">
    <property type="protein sequence ID" value="TYK30257.1"/>
    <property type="molecule type" value="Genomic_DNA"/>
</dbReference>
<organism evidence="3 5">
    <name type="scientific">Cucumis melo var. makuwa</name>
    <name type="common">Oriental melon</name>
    <dbReference type="NCBI Taxonomy" id="1194695"/>
    <lineage>
        <taxon>Eukaryota</taxon>
        <taxon>Viridiplantae</taxon>
        <taxon>Streptophyta</taxon>
        <taxon>Embryophyta</taxon>
        <taxon>Tracheophyta</taxon>
        <taxon>Spermatophyta</taxon>
        <taxon>Magnoliopsida</taxon>
        <taxon>eudicotyledons</taxon>
        <taxon>Gunneridae</taxon>
        <taxon>Pentapetalae</taxon>
        <taxon>rosids</taxon>
        <taxon>fabids</taxon>
        <taxon>Cucurbitales</taxon>
        <taxon>Cucurbitaceae</taxon>
        <taxon>Benincaseae</taxon>
        <taxon>Cucumis</taxon>
    </lineage>
</organism>
<dbReference type="Proteomes" id="UP000321393">
    <property type="component" value="Unassembled WGS sequence"/>
</dbReference>
<keyword evidence="1" id="KW-0862">Zinc</keyword>
<evidence type="ECO:0000313" key="6">
    <source>
        <dbReference type="Proteomes" id="UP000321947"/>
    </source>
</evidence>
<feature type="domain" description="CCHC-type" evidence="2">
    <location>
        <begin position="107"/>
        <end position="122"/>
    </location>
</feature>
<dbReference type="PROSITE" id="PS50158">
    <property type="entry name" value="ZF_CCHC"/>
    <property type="match status" value="1"/>
</dbReference>
<evidence type="ECO:0000313" key="3">
    <source>
        <dbReference type="EMBL" id="KAA0065973.1"/>
    </source>
</evidence>
<evidence type="ECO:0000259" key="2">
    <source>
        <dbReference type="PROSITE" id="PS50158"/>
    </source>
</evidence>
<dbReference type="GO" id="GO:0003676">
    <property type="term" value="F:nucleic acid binding"/>
    <property type="evidence" value="ECO:0007669"/>
    <property type="project" value="InterPro"/>
</dbReference>
<dbReference type="Gene3D" id="4.10.60.10">
    <property type="entry name" value="Zinc finger, CCHC-type"/>
    <property type="match status" value="1"/>
</dbReference>
<dbReference type="EMBL" id="SSTE01000977">
    <property type="protein sequence ID" value="KAA0065973.1"/>
    <property type="molecule type" value="Genomic_DNA"/>
</dbReference>
<proteinExistence type="predicted"/>
<dbReference type="OrthoDB" id="1277250at2759"/>
<gene>
    <name evidence="4" type="ORF">E5676_scaffold344G00080</name>
    <name evidence="3" type="ORF">E6C27_scaffold62G00510</name>
</gene>
<dbReference type="GO" id="GO:0008270">
    <property type="term" value="F:zinc ion binding"/>
    <property type="evidence" value="ECO:0007669"/>
    <property type="project" value="UniProtKB-KW"/>
</dbReference>
<dbReference type="SUPFAM" id="SSF57756">
    <property type="entry name" value="Retrovirus zinc finger-like domains"/>
    <property type="match status" value="1"/>
</dbReference>
<dbReference type="InterPro" id="IPR001878">
    <property type="entry name" value="Znf_CCHC"/>
</dbReference>